<protein>
    <submittedName>
        <fullName evidence="3">Uncharacterized protein LOC105060914 isoform X2</fullName>
    </submittedName>
</protein>
<dbReference type="InterPro" id="IPR044819">
    <property type="entry name" value="OBL-like"/>
</dbReference>
<organism evidence="2 3">
    <name type="scientific">Elaeis guineensis var. tenera</name>
    <name type="common">Oil palm</name>
    <dbReference type="NCBI Taxonomy" id="51953"/>
    <lineage>
        <taxon>Eukaryota</taxon>
        <taxon>Viridiplantae</taxon>
        <taxon>Streptophyta</taxon>
        <taxon>Embryophyta</taxon>
        <taxon>Tracheophyta</taxon>
        <taxon>Spermatophyta</taxon>
        <taxon>Magnoliopsida</taxon>
        <taxon>Liliopsida</taxon>
        <taxon>Arecaceae</taxon>
        <taxon>Arecoideae</taxon>
        <taxon>Cocoseae</taxon>
        <taxon>Elaeidinae</taxon>
        <taxon>Elaeis</taxon>
    </lineage>
</organism>
<reference evidence="3" key="1">
    <citation type="submission" date="2025-08" db="UniProtKB">
        <authorList>
            <consortium name="RefSeq"/>
        </authorList>
    </citation>
    <scope>IDENTIFICATION</scope>
</reference>
<dbReference type="OrthoDB" id="438440at2759"/>
<proteinExistence type="predicted"/>
<evidence type="ECO:0000313" key="2">
    <source>
        <dbReference type="Proteomes" id="UP000504607"/>
    </source>
</evidence>
<dbReference type="Gene3D" id="3.40.50.1820">
    <property type="entry name" value="alpha/beta hydrolase"/>
    <property type="match status" value="1"/>
</dbReference>
<dbReference type="Pfam" id="PF01764">
    <property type="entry name" value="Lipase_3"/>
    <property type="match status" value="1"/>
</dbReference>
<dbReference type="PANTHER" id="PTHR46086">
    <property type="entry name" value="ALPHA/BETA-HYDROLASES SUPERFAMILY PROTEIN"/>
    <property type="match status" value="1"/>
</dbReference>
<dbReference type="Proteomes" id="UP000504607">
    <property type="component" value="Unplaced"/>
</dbReference>
<dbReference type="GO" id="GO:0006629">
    <property type="term" value="P:lipid metabolic process"/>
    <property type="evidence" value="ECO:0007669"/>
    <property type="project" value="InterPro"/>
</dbReference>
<dbReference type="CDD" id="cd00519">
    <property type="entry name" value="Lipase_3"/>
    <property type="match status" value="1"/>
</dbReference>
<dbReference type="InterPro" id="IPR029058">
    <property type="entry name" value="AB_hydrolase_fold"/>
</dbReference>
<feature type="domain" description="Fungal lipase-type" evidence="1">
    <location>
        <begin position="202"/>
        <end position="360"/>
    </location>
</feature>
<dbReference type="RefSeq" id="XP_019701463.1">
    <property type="nucleotide sequence ID" value="XM_019845904.2"/>
</dbReference>
<dbReference type="PANTHER" id="PTHR46086:SF4">
    <property type="entry name" value="ALPHA_BETA-HYDROLASES SUPERFAMILY PROTEIN"/>
    <property type="match status" value="1"/>
</dbReference>
<gene>
    <name evidence="3" type="primary">LOC105060914</name>
</gene>
<accession>A0A6J0PAX0</accession>
<evidence type="ECO:0000259" key="1">
    <source>
        <dbReference type="Pfam" id="PF01764"/>
    </source>
</evidence>
<keyword evidence="2" id="KW-1185">Reference proteome</keyword>
<dbReference type="SUPFAM" id="SSF53474">
    <property type="entry name" value="alpha/beta-Hydrolases"/>
    <property type="match status" value="1"/>
</dbReference>
<dbReference type="GO" id="GO:0004806">
    <property type="term" value="F:triacylglycerol lipase activity"/>
    <property type="evidence" value="ECO:0007669"/>
    <property type="project" value="InterPro"/>
</dbReference>
<sequence length="403" mass="47077">MAQEADYFSDYMVIRPDKGGMADLFYLLYSSNVSDNRSIECPIGTQVDQIGRRWAIFISLLLQRTLLFWRKPLAWVGAAVEFWLNLLTDNHGFGSLLHSLLRGHAVFPDNKSSSYMSAVGLIDTRVDLDKKIKPTDEKYLAALSIMAAKLSYENETRIKNIVRDHWNMEFVEFYNCWNDEQEAFTTQAFVFRDKTVDAELIVVAFRGTEPFNAIQWCTDFDFSWYEIPHVGKIHGGFMKALGLQKNTGWPREIEQSKKRPYAYYAIREKLRRLLRQNEKTKFLVTGHSLGGALAILFPTILALHEETWLLDRLEGVYTFGQPRVGDKKLGEFAEKHLDRPEQRYFRFVYCNDMVPRLPYDDSTLLFKHFGLCLYYNSIYKGKFIFFSPTMRLWSSNEALFYLM</sequence>
<dbReference type="AlphaFoldDB" id="A0A6J0PAX0"/>
<name>A0A6J0PAX0_ELAGV</name>
<dbReference type="InterPro" id="IPR002921">
    <property type="entry name" value="Fungal_lipase-type"/>
</dbReference>
<evidence type="ECO:0000313" key="3">
    <source>
        <dbReference type="RefSeq" id="XP_019701463.1"/>
    </source>
</evidence>